<evidence type="ECO:0000313" key="1">
    <source>
        <dbReference type="EMBL" id="NMO79487.1"/>
    </source>
</evidence>
<comment type="caution">
    <text evidence="1">The sequence shown here is derived from an EMBL/GenBank/DDBJ whole genome shotgun (WGS) entry which is preliminary data.</text>
</comment>
<name>A0A7Y0PNW1_9BACI</name>
<accession>A0A7Y0PNW1</accession>
<dbReference type="Proteomes" id="UP000588491">
    <property type="component" value="Unassembled WGS sequence"/>
</dbReference>
<proteinExistence type="predicted"/>
<sequence>MRNILLIAAFALTVVVIYFIATRPSPTKPVIIPTTSLEESVCEEVSAQFGDCKRILLFDAQSHLVFAESSSGIIPVLTNNEFTDFKKFIYPILDFQEFKEEKQERDSITWQADNNVQKDFSIIYGFAEDNVKTIVITSEGNRQPNKFFLRDNLWVWYATFPKDKVKLPVEIEVYE</sequence>
<keyword evidence="2" id="KW-1185">Reference proteome</keyword>
<reference evidence="1 2" key="1">
    <citation type="submission" date="2020-04" db="EMBL/GenBank/DDBJ databases">
        <title>Bacillus sp. UniB3 isolated from commercial digestive syrup.</title>
        <authorList>
            <person name="Thorat V."/>
            <person name="Kirdat K."/>
            <person name="Tiwarekar B."/>
            <person name="Yadav A."/>
        </authorList>
    </citation>
    <scope>NUCLEOTIDE SEQUENCE [LARGE SCALE GENOMIC DNA]</scope>
    <source>
        <strain evidence="1 2">UniB3</strain>
    </source>
</reference>
<dbReference type="AlphaFoldDB" id="A0A7Y0PNW1"/>
<evidence type="ECO:0000313" key="2">
    <source>
        <dbReference type="Proteomes" id="UP000588491"/>
    </source>
</evidence>
<gene>
    <name evidence="1" type="ORF">HHU08_21360</name>
</gene>
<protein>
    <submittedName>
        <fullName evidence="1">Uncharacterized protein</fullName>
    </submittedName>
</protein>
<dbReference type="RefSeq" id="WP_016205104.1">
    <property type="nucleotide sequence ID" value="NZ_JABBPK010000001.1"/>
</dbReference>
<dbReference type="EMBL" id="JABBPK010000001">
    <property type="protein sequence ID" value="NMO79487.1"/>
    <property type="molecule type" value="Genomic_DNA"/>
</dbReference>
<organism evidence="1 2">
    <name type="scientific">Niallia alba</name>
    <dbReference type="NCBI Taxonomy" id="2729105"/>
    <lineage>
        <taxon>Bacteria</taxon>
        <taxon>Bacillati</taxon>
        <taxon>Bacillota</taxon>
        <taxon>Bacilli</taxon>
        <taxon>Bacillales</taxon>
        <taxon>Bacillaceae</taxon>
        <taxon>Niallia</taxon>
    </lineage>
</organism>